<dbReference type="Gene3D" id="2.10.110.10">
    <property type="entry name" value="Cysteine Rich Protein"/>
    <property type="match status" value="1"/>
</dbReference>
<dbReference type="InterPro" id="IPR050604">
    <property type="entry name" value="PDZ-LIM_domain"/>
</dbReference>
<dbReference type="GO" id="GO:0005912">
    <property type="term" value="C:adherens junction"/>
    <property type="evidence" value="ECO:0007669"/>
    <property type="project" value="TreeGrafter"/>
</dbReference>
<evidence type="ECO:0000313" key="7">
    <source>
        <dbReference type="Proteomes" id="UP000005237"/>
    </source>
</evidence>
<dbReference type="GO" id="GO:0061061">
    <property type="term" value="P:muscle structure development"/>
    <property type="evidence" value="ECO:0007669"/>
    <property type="project" value="TreeGrafter"/>
</dbReference>
<evidence type="ECO:0000256" key="1">
    <source>
        <dbReference type="ARBA" id="ARBA00022723"/>
    </source>
</evidence>
<dbReference type="PROSITE" id="PS00478">
    <property type="entry name" value="LIM_DOMAIN_1"/>
    <property type="match status" value="1"/>
</dbReference>
<dbReference type="GO" id="GO:0001725">
    <property type="term" value="C:stress fiber"/>
    <property type="evidence" value="ECO:0007669"/>
    <property type="project" value="TreeGrafter"/>
</dbReference>
<keyword evidence="3 4" id="KW-0440">LIM domain</keyword>
<evidence type="ECO:0000259" key="5">
    <source>
        <dbReference type="PROSITE" id="PS50023"/>
    </source>
</evidence>
<dbReference type="GO" id="GO:0051371">
    <property type="term" value="F:muscle alpha-actinin binding"/>
    <property type="evidence" value="ECO:0007669"/>
    <property type="project" value="TreeGrafter"/>
</dbReference>
<accession>A0A8R1IL72</accession>
<dbReference type="GO" id="GO:0046872">
    <property type="term" value="F:metal ion binding"/>
    <property type="evidence" value="ECO:0007669"/>
    <property type="project" value="UniProtKB-KW"/>
</dbReference>
<dbReference type="Proteomes" id="UP000005237">
    <property type="component" value="Unassembled WGS sequence"/>
</dbReference>
<dbReference type="PANTHER" id="PTHR24214:SF61">
    <property type="entry name" value="PDZ AND LIM DOMAIN PROTEIN 3-LIKE"/>
    <property type="match status" value="1"/>
</dbReference>
<proteinExistence type="predicted"/>
<evidence type="ECO:0000256" key="2">
    <source>
        <dbReference type="ARBA" id="ARBA00022833"/>
    </source>
</evidence>
<dbReference type="GO" id="GO:0003779">
    <property type="term" value="F:actin binding"/>
    <property type="evidence" value="ECO:0007669"/>
    <property type="project" value="TreeGrafter"/>
</dbReference>
<dbReference type="PROSITE" id="PS50023">
    <property type="entry name" value="LIM_DOMAIN_2"/>
    <property type="match status" value="1"/>
</dbReference>
<dbReference type="GO" id="GO:0007507">
    <property type="term" value="P:heart development"/>
    <property type="evidence" value="ECO:0007669"/>
    <property type="project" value="TreeGrafter"/>
</dbReference>
<evidence type="ECO:0000256" key="4">
    <source>
        <dbReference type="PROSITE-ProRule" id="PRU00125"/>
    </source>
</evidence>
<dbReference type="Pfam" id="PF00412">
    <property type="entry name" value="LIM"/>
    <property type="match status" value="1"/>
</dbReference>
<keyword evidence="1 4" id="KW-0479">Metal-binding</keyword>
<dbReference type="SMART" id="SM00132">
    <property type="entry name" value="LIM"/>
    <property type="match status" value="1"/>
</dbReference>
<reference evidence="6" key="2">
    <citation type="submission" date="2022-06" db="UniProtKB">
        <authorList>
            <consortium name="EnsemblMetazoa"/>
        </authorList>
    </citation>
    <scope>IDENTIFICATION</scope>
    <source>
        <strain evidence="6">DF5081</strain>
    </source>
</reference>
<reference evidence="7" key="1">
    <citation type="submission" date="2010-08" db="EMBL/GenBank/DDBJ databases">
        <authorList>
            <consortium name="Caenorhabditis japonica Sequencing Consortium"/>
            <person name="Wilson R.K."/>
        </authorList>
    </citation>
    <scope>NUCLEOTIDE SEQUENCE [LARGE SCALE GENOMIC DNA]</scope>
    <source>
        <strain evidence="7">DF5081</strain>
    </source>
</reference>
<dbReference type="SUPFAM" id="SSF57716">
    <property type="entry name" value="Glucocorticoid receptor-like (DNA-binding domain)"/>
    <property type="match status" value="1"/>
</dbReference>
<dbReference type="PANTHER" id="PTHR24214">
    <property type="entry name" value="PDZ AND LIM DOMAIN PROTEIN ZASP"/>
    <property type="match status" value="1"/>
</dbReference>
<sequence length="99" mass="11292">MDRSIDRRLCGHCHQSIGSEALVAMNRLWHPDHFTCSSCKRPIKQTFQAADNHAYCVQCFAQKSIQSVPDAWKRLSTRVSWPWTVTGIHAASRARRAIV</sequence>
<dbReference type="GO" id="GO:0031941">
    <property type="term" value="C:filamentous actin"/>
    <property type="evidence" value="ECO:0007669"/>
    <property type="project" value="TreeGrafter"/>
</dbReference>
<evidence type="ECO:0000256" key="3">
    <source>
        <dbReference type="ARBA" id="ARBA00023038"/>
    </source>
</evidence>
<evidence type="ECO:0000313" key="6">
    <source>
        <dbReference type="EnsemblMetazoa" id="CJA37191.1"/>
    </source>
</evidence>
<dbReference type="AlphaFoldDB" id="A0A8R1IL72"/>
<dbReference type="FunFam" id="2.10.110.10:FF:000188">
    <property type="entry name" value="PDZ and LIM domain protein Zasp-like Protein"/>
    <property type="match status" value="1"/>
</dbReference>
<keyword evidence="2 4" id="KW-0862">Zinc</keyword>
<name>A0A8R1IL72_CAEJA</name>
<dbReference type="EnsemblMetazoa" id="CJA37191.1">
    <property type="protein sequence ID" value="CJA37191.1"/>
    <property type="gene ID" value="WBGene00213038"/>
</dbReference>
<keyword evidence="7" id="KW-1185">Reference proteome</keyword>
<dbReference type="InterPro" id="IPR001781">
    <property type="entry name" value="Znf_LIM"/>
</dbReference>
<organism evidence="6 7">
    <name type="scientific">Caenorhabditis japonica</name>
    <dbReference type="NCBI Taxonomy" id="281687"/>
    <lineage>
        <taxon>Eukaryota</taxon>
        <taxon>Metazoa</taxon>
        <taxon>Ecdysozoa</taxon>
        <taxon>Nematoda</taxon>
        <taxon>Chromadorea</taxon>
        <taxon>Rhabditida</taxon>
        <taxon>Rhabditina</taxon>
        <taxon>Rhabditomorpha</taxon>
        <taxon>Rhabditoidea</taxon>
        <taxon>Rhabditidae</taxon>
        <taxon>Peloderinae</taxon>
        <taxon>Caenorhabditis</taxon>
    </lineage>
</organism>
<dbReference type="GO" id="GO:0030018">
    <property type="term" value="C:Z disc"/>
    <property type="evidence" value="ECO:0007669"/>
    <property type="project" value="TreeGrafter"/>
</dbReference>
<protein>
    <submittedName>
        <fullName evidence="6">LIM zinc-binding domain-containing protein</fullName>
    </submittedName>
</protein>
<feature type="domain" description="LIM zinc-binding" evidence="5">
    <location>
        <begin position="8"/>
        <end position="66"/>
    </location>
</feature>
<dbReference type="GO" id="GO:0030036">
    <property type="term" value="P:actin cytoskeleton organization"/>
    <property type="evidence" value="ECO:0007669"/>
    <property type="project" value="TreeGrafter"/>
</dbReference>